<dbReference type="PANTHER" id="PTHR42686">
    <property type="entry name" value="GH17980P-RELATED"/>
    <property type="match status" value="1"/>
</dbReference>
<dbReference type="HOGENOM" id="CLU_023205_7_0_1"/>
<reference evidence="4 5" key="1">
    <citation type="journal article" date="2014" name="BMC Genomics">
        <title>Genome sequencing of four Aureobasidium pullulans varieties: biotechnological potential, stress tolerance, and description of new species.</title>
        <authorList>
            <person name="Gostin Ar C."/>
            <person name="Ohm R.A."/>
            <person name="Kogej T."/>
            <person name="Sonjak S."/>
            <person name="Turk M."/>
            <person name="Zajc J."/>
            <person name="Zalar P."/>
            <person name="Grube M."/>
            <person name="Sun H."/>
            <person name="Han J."/>
            <person name="Sharma A."/>
            <person name="Chiniquy J."/>
            <person name="Ngan C.Y."/>
            <person name="Lipzen A."/>
            <person name="Barry K."/>
            <person name="Grigoriev I.V."/>
            <person name="Gunde-Cimerman N."/>
        </authorList>
    </citation>
    <scope>NUCLEOTIDE SEQUENCE [LARGE SCALE GENOMIC DNA]</scope>
    <source>
        <strain evidence="4 5">EXF-150</strain>
    </source>
</reference>
<evidence type="ECO:0000256" key="2">
    <source>
        <dbReference type="SAM" id="MobiDB-lite"/>
    </source>
</evidence>
<feature type="region of interest" description="Disordered" evidence="2">
    <location>
        <begin position="376"/>
        <end position="397"/>
    </location>
</feature>
<dbReference type="SUPFAM" id="SSF51430">
    <property type="entry name" value="NAD(P)-linked oxidoreductase"/>
    <property type="match status" value="1"/>
</dbReference>
<dbReference type="RefSeq" id="XP_029758719.1">
    <property type="nucleotide sequence ID" value="XM_029907145.1"/>
</dbReference>
<dbReference type="GO" id="GO:0045290">
    <property type="term" value="F:D-arabinose 1-dehydrogenase [NAD(P)+] activity"/>
    <property type="evidence" value="ECO:0007669"/>
    <property type="project" value="InterPro"/>
</dbReference>
<accession>A0A074XKI5</accession>
<dbReference type="GO" id="GO:0005829">
    <property type="term" value="C:cytosol"/>
    <property type="evidence" value="ECO:0007669"/>
    <property type="project" value="TreeGrafter"/>
</dbReference>
<dbReference type="PANTHER" id="PTHR42686:SF1">
    <property type="entry name" value="GH17980P-RELATED"/>
    <property type="match status" value="1"/>
</dbReference>
<protein>
    <submittedName>
        <fullName evidence="4">L-galactose dehydrogenase (L-GalDH)</fullName>
    </submittedName>
</protein>
<dbReference type="InterPro" id="IPR020471">
    <property type="entry name" value="AKR"/>
</dbReference>
<proteinExistence type="predicted"/>
<dbReference type="Proteomes" id="UP000030706">
    <property type="component" value="Unassembled WGS sequence"/>
</dbReference>
<keyword evidence="5" id="KW-1185">Reference proteome</keyword>
<dbReference type="InterPro" id="IPR023210">
    <property type="entry name" value="NADP_OxRdtase_dom"/>
</dbReference>
<organism evidence="4 5">
    <name type="scientific">Aureobasidium pullulans EXF-150</name>
    <dbReference type="NCBI Taxonomy" id="1043002"/>
    <lineage>
        <taxon>Eukaryota</taxon>
        <taxon>Fungi</taxon>
        <taxon>Dikarya</taxon>
        <taxon>Ascomycota</taxon>
        <taxon>Pezizomycotina</taxon>
        <taxon>Dothideomycetes</taxon>
        <taxon>Dothideomycetidae</taxon>
        <taxon>Dothideales</taxon>
        <taxon>Saccotheciaceae</taxon>
        <taxon>Aureobasidium</taxon>
    </lineage>
</organism>
<dbReference type="InterPro" id="IPR036812">
    <property type="entry name" value="NAD(P)_OxRdtase_dom_sf"/>
</dbReference>
<evidence type="ECO:0000313" key="4">
    <source>
        <dbReference type="EMBL" id="KEQ82532.1"/>
    </source>
</evidence>
<dbReference type="InterPro" id="IPR044480">
    <property type="entry name" value="Ara2-like"/>
</dbReference>
<evidence type="ECO:0000256" key="1">
    <source>
        <dbReference type="ARBA" id="ARBA00023002"/>
    </source>
</evidence>
<dbReference type="CDD" id="cd19164">
    <property type="entry name" value="AKR_ARA2"/>
    <property type="match status" value="1"/>
</dbReference>
<feature type="region of interest" description="Disordered" evidence="2">
    <location>
        <begin position="492"/>
        <end position="522"/>
    </location>
</feature>
<dbReference type="AlphaFoldDB" id="A0A074XKI5"/>
<dbReference type="GeneID" id="40749451"/>
<gene>
    <name evidence="4" type="ORF">M438DRAFT_357077</name>
</gene>
<keyword evidence="1" id="KW-0560">Oxidoreductase</keyword>
<name>A0A074XKI5_AURPU</name>
<evidence type="ECO:0000313" key="5">
    <source>
        <dbReference type="Proteomes" id="UP000030706"/>
    </source>
</evidence>
<dbReference type="OrthoDB" id="5286008at2759"/>
<evidence type="ECO:0000259" key="3">
    <source>
        <dbReference type="Pfam" id="PF00248"/>
    </source>
</evidence>
<dbReference type="Pfam" id="PF00248">
    <property type="entry name" value="Aldo_ket_red"/>
    <property type="match status" value="1"/>
</dbReference>
<sequence>MAEKTTMIGPSTLKVICRDRAVVSCARALEDLPLLSLFPFSFLLTVLSLFSNSLPLPALQRIHRRNITDHNSEATQIQLLALSHTRSTSRSPMASIVTKGKPAQQLSSLLPPLVFGCAVFNSQYNDVNKLDTVGLVQEALEFGIRAFDTSPYYGPSEELLGAALDTEFVRSHVPRSDLFYITKCGRIAGDEFDYSPEWVRQSVARSLQRLRTDYLDIVYCHDVEFVSEDEVIGAIKELRRIRDEEGTLRYIGISGYPVPLLCSLAERVLRETGEPLDAVMSYANFTLQNTTLATNGIARLRAAGVDVVPNASPLGMGLLRRAGPPVAGQGDWHPAGPGVRAAVRRASDFCDRHGERLEVIAIRYALESWLTQGASVGSRGDPASGVPWTRESNQQVGGQKLGVSVMGVSNAGELEKTMSVWRSILDGLEGGEETVKLAGRWKRDHEWSQNRKHGVQIMADGIQEHLAEYLDFAWDSPGKDYVNKRAAKNLTAPEAEDAPWLTPAQSPQADQDLPEEISIAFR</sequence>
<feature type="domain" description="NADP-dependent oxidoreductase" evidence="3">
    <location>
        <begin position="112"/>
        <end position="421"/>
    </location>
</feature>
<dbReference type="GO" id="GO:0070485">
    <property type="term" value="P:dehydro-D-arabinono-1,4-lactone biosynthetic process"/>
    <property type="evidence" value="ECO:0007669"/>
    <property type="project" value="TreeGrafter"/>
</dbReference>
<dbReference type="Gene3D" id="3.20.20.100">
    <property type="entry name" value="NADP-dependent oxidoreductase domain"/>
    <property type="match status" value="1"/>
</dbReference>
<dbReference type="EMBL" id="KL584987">
    <property type="protein sequence ID" value="KEQ82532.1"/>
    <property type="molecule type" value="Genomic_DNA"/>
</dbReference>
<dbReference type="STRING" id="1043002.A0A074XKI5"/>
<dbReference type="FunFam" id="3.20.20.100:FF:000037">
    <property type="entry name" value="L-galactose dehydrogenase (L-GalDH)"/>
    <property type="match status" value="1"/>
</dbReference>